<organism evidence="1 2">
    <name type="scientific">Austropuccinia psidii MF-1</name>
    <dbReference type="NCBI Taxonomy" id="1389203"/>
    <lineage>
        <taxon>Eukaryota</taxon>
        <taxon>Fungi</taxon>
        <taxon>Dikarya</taxon>
        <taxon>Basidiomycota</taxon>
        <taxon>Pucciniomycotina</taxon>
        <taxon>Pucciniomycetes</taxon>
        <taxon>Pucciniales</taxon>
        <taxon>Sphaerophragmiaceae</taxon>
        <taxon>Austropuccinia</taxon>
    </lineage>
</organism>
<dbReference type="EMBL" id="AVOT02052228">
    <property type="protein sequence ID" value="MBW0547164.1"/>
    <property type="molecule type" value="Genomic_DNA"/>
</dbReference>
<sequence>MLSSANVWIPVQQRIILMQCKISLLRQELVKPGLGALWCPKIVPKTSKEDRRAEGPVLKCHKFGNTLHLPKTCTKNTKINEFQVIEKVQHVEQKESDQYSAISEDTPAENYPIKNITSFIEVTKVHTHFP</sequence>
<proteinExistence type="predicted"/>
<accession>A0A9Q3INM8</accession>
<keyword evidence="2" id="KW-1185">Reference proteome</keyword>
<reference evidence="1" key="1">
    <citation type="submission" date="2021-03" db="EMBL/GenBank/DDBJ databases">
        <title>Draft genome sequence of rust myrtle Austropuccinia psidii MF-1, a brazilian biotype.</title>
        <authorList>
            <person name="Quecine M.C."/>
            <person name="Pachon D.M.R."/>
            <person name="Bonatelli M.L."/>
            <person name="Correr F.H."/>
            <person name="Franceschini L.M."/>
            <person name="Leite T.F."/>
            <person name="Margarido G.R.A."/>
            <person name="Almeida C.A."/>
            <person name="Ferrarezi J.A."/>
            <person name="Labate C.A."/>
        </authorList>
    </citation>
    <scope>NUCLEOTIDE SEQUENCE</scope>
    <source>
        <strain evidence="1">MF-1</strain>
    </source>
</reference>
<protein>
    <submittedName>
        <fullName evidence="1">Uncharacterized protein</fullName>
    </submittedName>
</protein>
<name>A0A9Q3INM8_9BASI</name>
<comment type="caution">
    <text evidence="1">The sequence shown here is derived from an EMBL/GenBank/DDBJ whole genome shotgun (WGS) entry which is preliminary data.</text>
</comment>
<dbReference type="AlphaFoldDB" id="A0A9Q3INM8"/>
<evidence type="ECO:0000313" key="2">
    <source>
        <dbReference type="Proteomes" id="UP000765509"/>
    </source>
</evidence>
<evidence type="ECO:0000313" key="1">
    <source>
        <dbReference type="EMBL" id="MBW0547164.1"/>
    </source>
</evidence>
<gene>
    <name evidence="1" type="ORF">O181_086879</name>
</gene>
<dbReference type="Proteomes" id="UP000765509">
    <property type="component" value="Unassembled WGS sequence"/>
</dbReference>